<keyword evidence="2" id="KW-1185">Reference proteome</keyword>
<proteinExistence type="predicted"/>
<protein>
    <submittedName>
        <fullName evidence="1">Uncharacterized protein</fullName>
    </submittedName>
</protein>
<reference evidence="1 2" key="1">
    <citation type="submission" date="2015-09" db="EMBL/GenBank/DDBJ databases">
        <title>Atta colombica WGS genome.</title>
        <authorList>
            <person name="Nygaard S."/>
            <person name="Hu H."/>
            <person name="Boomsma J."/>
            <person name="Zhang G."/>
        </authorList>
    </citation>
    <scope>NUCLEOTIDE SEQUENCE [LARGE SCALE GENOMIC DNA]</scope>
    <source>
        <strain evidence="1">Treedump-2</strain>
        <tissue evidence="1">Whole body</tissue>
    </source>
</reference>
<gene>
    <name evidence="1" type="ORF">ALC53_06538</name>
</gene>
<organism evidence="1 2">
    <name type="scientific">Atta colombica</name>
    <dbReference type="NCBI Taxonomy" id="520822"/>
    <lineage>
        <taxon>Eukaryota</taxon>
        <taxon>Metazoa</taxon>
        <taxon>Ecdysozoa</taxon>
        <taxon>Arthropoda</taxon>
        <taxon>Hexapoda</taxon>
        <taxon>Insecta</taxon>
        <taxon>Pterygota</taxon>
        <taxon>Neoptera</taxon>
        <taxon>Endopterygota</taxon>
        <taxon>Hymenoptera</taxon>
        <taxon>Apocrita</taxon>
        <taxon>Aculeata</taxon>
        <taxon>Formicoidea</taxon>
        <taxon>Formicidae</taxon>
        <taxon>Myrmicinae</taxon>
        <taxon>Atta</taxon>
    </lineage>
</organism>
<accession>A0A195BFL3</accession>
<name>A0A195BFL3_9HYME</name>
<dbReference type="AlphaFoldDB" id="A0A195BFL3"/>
<evidence type="ECO:0000313" key="1">
    <source>
        <dbReference type="EMBL" id="KYM82972.1"/>
    </source>
</evidence>
<sequence length="59" mass="7225">MYYFYDRLLPTEDWRKTYVFHRGETVLTDNIHKYNVYSYQFLATNFLLNKPSLLNKLGL</sequence>
<dbReference type="EMBL" id="KQ976502">
    <property type="protein sequence ID" value="KYM82972.1"/>
    <property type="molecule type" value="Genomic_DNA"/>
</dbReference>
<evidence type="ECO:0000313" key="2">
    <source>
        <dbReference type="Proteomes" id="UP000078540"/>
    </source>
</evidence>
<dbReference type="Proteomes" id="UP000078540">
    <property type="component" value="Unassembled WGS sequence"/>
</dbReference>